<dbReference type="RefSeq" id="WP_353645719.1">
    <property type="nucleotide sequence ID" value="NZ_CP159253.1"/>
</dbReference>
<dbReference type="EMBL" id="CP159253">
    <property type="protein sequence ID" value="XCG46743.1"/>
    <property type="molecule type" value="Genomic_DNA"/>
</dbReference>
<reference evidence="1" key="1">
    <citation type="submission" date="2024-06" db="EMBL/GenBank/DDBJ databases">
        <title>Mesorhizobium karijinii sp. nov., a symbiont of the iconic Swainsona formosa from arid Australia.</title>
        <authorList>
            <person name="Hill Y.J."/>
            <person name="Watkin E.L.J."/>
            <person name="O'Hara G.W."/>
            <person name="Terpolilli J."/>
            <person name="Tye M.L."/>
            <person name="Kohlmeier M.G."/>
        </authorList>
    </citation>
    <scope>NUCLEOTIDE SEQUENCE</scope>
    <source>
        <strain evidence="1">WSM2240</strain>
    </source>
</reference>
<evidence type="ECO:0000313" key="1">
    <source>
        <dbReference type="EMBL" id="XCG46743.1"/>
    </source>
</evidence>
<organism evidence="1">
    <name type="scientific">Mesorhizobium sp. WSM2240</name>
    <dbReference type="NCBI Taxonomy" id="3228851"/>
    <lineage>
        <taxon>Bacteria</taxon>
        <taxon>Pseudomonadati</taxon>
        <taxon>Pseudomonadota</taxon>
        <taxon>Alphaproteobacteria</taxon>
        <taxon>Hyphomicrobiales</taxon>
        <taxon>Phyllobacteriaceae</taxon>
        <taxon>Mesorhizobium</taxon>
    </lineage>
</organism>
<proteinExistence type="predicted"/>
<accession>A0AAU8CK70</accession>
<gene>
    <name evidence="1" type="ORF">ABVK50_15590</name>
</gene>
<sequence>MKIKPEHYDHMKAEITKISTPHKLDCHRQFIVNEGKSKDVEKRLRWDMSYYAGLSAWISDNIYPYANDDHIDTALRNIMKELTA</sequence>
<dbReference type="AlphaFoldDB" id="A0AAU8CK70"/>
<protein>
    <submittedName>
        <fullName evidence="1">Uncharacterized protein</fullName>
    </submittedName>
</protein>
<name>A0AAU8CK70_9HYPH</name>